<dbReference type="OrthoDB" id="4327074at2759"/>
<dbReference type="EMBL" id="SNRW01008786">
    <property type="protein sequence ID" value="KAA6378984.1"/>
    <property type="molecule type" value="Genomic_DNA"/>
</dbReference>
<dbReference type="AlphaFoldDB" id="A0A5J4V975"/>
<proteinExistence type="predicted"/>
<organism evidence="1 2">
    <name type="scientific">Streblomastix strix</name>
    <dbReference type="NCBI Taxonomy" id="222440"/>
    <lineage>
        <taxon>Eukaryota</taxon>
        <taxon>Metamonada</taxon>
        <taxon>Preaxostyla</taxon>
        <taxon>Oxymonadida</taxon>
        <taxon>Streblomastigidae</taxon>
        <taxon>Streblomastix</taxon>
    </lineage>
</organism>
<reference evidence="1 2" key="1">
    <citation type="submission" date="2019-03" db="EMBL/GenBank/DDBJ databases">
        <title>Single cell metagenomics reveals metabolic interactions within the superorganism composed of flagellate Streblomastix strix and complex community of Bacteroidetes bacteria on its surface.</title>
        <authorList>
            <person name="Treitli S.C."/>
            <person name="Kolisko M."/>
            <person name="Husnik F."/>
            <person name="Keeling P."/>
            <person name="Hampl V."/>
        </authorList>
    </citation>
    <scope>NUCLEOTIDE SEQUENCE [LARGE SCALE GENOMIC DNA]</scope>
    <source>
        <strain evidence="1">ST1C</strain>
    </source>
</reference>
<protein>
    <submittedName>
        <fullName evidence="1">Uncharacterized protein</fullName>
    </submittedName>
</protein>
<name>A0A5J4V975_9EUKA</name>
<comment type="caution">
    <text evidence="1">The sequence shown here is derived from an EMBL/GenBank/DDBJ whole genome shotgun (WGS) entry which is preliminary data.</text>
</comment>
<accession>A0A5J4V975</accession>
<evidence type="ECO:0000313" key="1">
    <source>
        <dbReference type="EMBL" id="KAA6378984.1"/>
    </source>
</evidence>
<evidence type="ECO:0000313" key="2">
    <source>
        <dbReference type="Proteomes" id="UP000324800"/>
    </source>
</evidence>
<sequence length="538" mass="61592">MSNVNIDEVLLDAAGLSEFPELYAYIHEREPKPIVDGIVYQIIVGPQHLQDQVKDNEDKLNVQPISQPIVAIEILQVKIFKIPKSQIAANVQMYNLADEYFYFYKLRNKVVYNIGLYLSDDFMGFVFINFLEELWPFSKHALILGDDVGHKQNVMGYISEKEFQLGVPIGNVDQFTLIKDNTHIAIAGVYYTDYEPLKRATSNINGDGKINIVDDWHINSIIDGMNSMSWVQDVVQKQTEAIDDGVQPYDPIIPVSLFNYFNNNTKLVNNKTFGPLRAAYFVKKGPIYSFNFQAAVSSQRVNNVFKVFQTIDSDLQPRLSKFIPINTSYTSFAGMIQINGYDTPDVVVNQGFGYYPMYLCDFNGSYLIDPIPQESNQNNIISNDQPIFHIDNVIVQHDILSSMPISPSVFPQYAITKVLKDQLLALAYTPYNLDTFKIYIIDETVNKLVMFNRYLRQKGFLETKQYVLSMSESIDPKRTLLLPVMILYDFNTDPIQDIPSAYLTIADTDNTSRRHIHISSELKAVKFVNYYISSCYFV</sequence>
<dbReference type="Proteomes" id="UP000324800">
    <property type="component" value="Unassembled WGS sequence"/>
</dbReference>
<gene>
    <name evidence="1" type="ORF">EZS28_025489</name>
</gene>